<proteinExistence type="predicted"/>
<dbReference type="SMART" id="SM00387">
    <property type="entry name" value="HATPase_c"/>
    <property type="match status" value="1"/>
</dbReference>
<dbReference type="InterPro" id="IPR001789">
    <property type="entry name" value="Sig_transdc_resp-reg_receiver"/>
</dbReference>
<evidence type="ECO:0000313" key="9">
    <source>
        <dbReference type="EMBL" id="MDQ5766903.1"/>
    </source>
</evidence>
<dbReference type="EMBL" id="JAVFKN010000001">
    <property type="protein sequence ID" value="MDQ5766903.1"/>
    <property type="molecule type" value="Genomic_DNA"/>
</dbReference>
<evidence type="ECO:0000256" key="4">
    <source>
        <dbReference type="ARBA" id="ARBA00023012"/>
    </source>
</evidence>
<dbReference type="InterPro" id="IPR036097">
    <property type="entry name" value="HisK_dim/P_sf"/>
</dbReference>
<dbReference type="InterPro" id="IPR011006">
    <property type="entry name" value="CheY-like_superfamily"/>
</dbReference>
<dbReference type="InterPro" id="IPR011623">
    <property type="entry name" value="7TMR_DISM_rcpt_extracell_dom1"/>
</dbReference>
<evidence type="ECO:0000256" key="1">
    <source>
        <dbReference type="ARBA" id="ARBA00000085"/>
    </source>
</evidence>
<dbReference type="PANTHER" id="PTHR45339:SF1">
    <property type="entry name" value="HYBRID SIGNAL TRANSDUCTION HISTIDINE KINASE J"/>
    <property type="match status" value="1"/>
</dbReference>
<dbReference type="SMART" id="SM00448">
    <property type="entry name" value="REC"/>
    <property type="match status" value="1"/>
</dbReference>
<reference evidence="9 10" key="1">
    <citation type="submission" date="2023-08" db="EMBL/GenBank/DDBJ databases">
        <title>New molecular markers tilS and rpoB for phylogenetic and monitoring studies of the genus Thiothrix biodiversity.</title>
        <authorList>
            <person name="Ravin N.V."/>
            <person name="Smolyakov D."/>
            <person name="Markov N.D."/>
            <person name="Beletsky A.V."/>
            <person name="Mardanov A.V."/>
            <person name="Rudenko T.S."/>
            <person name="Grabovich M.Y."/>
        </authorList>
    </citation>
    <scope>NUCLEOTIDE SEQUENCE [LARGE SCALE GENOMIC DNA]</scope>
    <source>
        <strain evidence="9 10">H33</strain>
    </source>
</reference>
<sequence length="785" mass="86592">MLISMGARKADCVFRFLYVLLYLLALDVSAGTDLKPLVLSPGGEVISASQYAEFLEDPTRQLSLAQLASPAHADRFQPNSSGDTLNFGRTRSAYWVHFTVINQSGEPWYLLLDSLLGDEFDLYVMEEGADAQRVNAATTLQYAKPLNDFRRKAWETHFPQGEKLHIYMRATNGNAILRFPIEFLSNTAMLERSNGNHLLLGGLYSAMLLLAIYQVVMCVSLRESSYLFLSIHILAMLATIHRTNPTFGWLGFLSDTDSYFFTTPLLLGITSYLLFSRQILDLPRDYPKLNKVYGIVALFVLLSIGIVGLFPGGTVIPILLGLGLYFLEIPVSLWLTIRGNRIAGFFAAIHVSALLAQVGGGWLIVSDPAKWSPSADLYTGLISLLLIFPITWLQALRVNYIQERTRKLEAEHKAKDAFLAVMSHELRTPLHAIVGLSGLLRMDAVGEKQTVYLDRLNTAAQHQLHLVGNILDMAKVSTQNLQLDIQPFRLDIAIGSVVELMQQAAKQKGLKLSLHWQGDSGSVSVLGDRLSLAQILMNLLGNAVKYTNYGSITLTVTCSRIADNRYEICFEVADTGIGIPADKLDLLFEPFVQIGEQAGLSQGGVGLGLAISKHLVVAMGSVLEVNSEVDEGSCFFFTVIFEAASTVCESEVQEVVNYQLPPGLRVLLVDDSELNRFVGTEMLSNMGVNDIALAADGESAILQLQQRDFDVVLLDISMPGMDGFAVTRWLRQHGRNPSIPVIALSAHVLQSIREEGKRSGMNAFLGKPFEYHQVAEIVTQLFGRK</sequence>
<dbReference type="InterPro" id="IPR003661">
    <property type="entry name" value="HisK_dim/P_dom"/>
</dbReference>
<dbReference type="SMART" id="SM00388">
    <property type="entry name" value="HisKA"/>
    <property type="match status" value="1"/>
</dbReference>
<dbReference type="InterPro" id="IPR036890">
    <property type="entry name" value="HATPase_C_sf"/>
</dbReference>
<dbReference type="Gene3D" id="3.40.50.2300">
    <property type="match status" value="1"/>
</dbReference>
<feature type="transmembrane region" description="Helical" evidence="6">
    <location>
        <begin position="292"/>
        <end position="310"/>
    </location>
</feature>
<evidence type="ECO:0000256" key="6">
    <source>
        <dbReference type="SAM" id="Phobius"/>
    </source>
</evidence>
<dbReference type="SUPFAM" id="SSF47384">
    <property type="entry name" value="Homodimeric domain of signal transducing histidine kinase"/>
    <property type="match status" value="1"/>
</dbReference>
<dbReference type="SUPFAM" id="SSF52172">
    <property type="entry name" value="CheY-like"/>
    <property type="match status" value="1"/>
</dbReference>
<keyword evidence="6" id="KW-0812">Transmembrane</keyword>
<feature type="transmembrane region" description="Helical" evidence="6">
    <location>
        <begin position="226"/>
        <end position="244"/>
    </location>
</feature>
<dbReference type="PROSITE" id="PS50110">
    <property type="entry name" value="RESPONSE_REGULATORY"/>
    <property type="match status" value="1"/>
</dbReference>
<dbReference type="Gene3D" id="2.60.40.2380">
    <property type="match status" value="1"/>
</dbReference>
<feature type="transmembrane region" description="Helical" evidence="6">
    <location>
        <begin position="259"/>
        <end position="280"/>
    </location>
</feature>
<gene>
    <name evidence="9" type="ORF">RCC75_00060</name>
</gene>
<dbReference type="RefSeq" id="WP_308133153.1">
    <property type="nucleotide sequence ID" value="NZ_JAVFKN010000001.1"/>
</dbReference>
<dbReference type="CDD" id="cd00082">
    <property type="entry name" value="HisKA"/>
    <property type="match status" value="1"/>
</dbReference>
<feature type="transmembrane region" description="Helical" evidence="6">
    <location>
        <begin position="342"/>
        <end position="365"/>
    </location>
</feature>
<dbReference type="PROSITE" id="PS50109">
    <property type="entry name" value="HIS_KIN"/>
    <property type="match status" value="1"/>
</dbReference>
<dbReference type="PRINTS" id="PR00344">
    <property type="entry name" value="BCTRLSENSOR"/>
</dbReference>
<feature type="transmembrane region" description="Helical" evidence="6">
    <location>
        <begin position="377"/>
        <end position="396"/>
    </location>
</feature>
<dbReference type="EC" id="2.7.13.3" evidence="2"/>
<protein>
    <recommendedName>
        <fullName evidence="2">histidine kinase</fullName>
        <ecNumber evidence="2">2.7.13.3</ecNumber>
    </recommendedName>
</protein>
<dbReference type="Pfam" id="PF00512">
    <property type="entry name" value="HisKA"/>
    <property type="match status" value="1"/>
</dbReference>
<comment type="catalytic activity">
    <reaction evidence="1">
        <text>ATP + protein L-histidine = ADP + protein N-phospho-L-histidine.</text>
        <dbReference type="EC" id="2.7.13.3"/>
    </reaction>
</comment>
<evidence type="ECO:0000256" key="2">
    <source>
        <dbReference type="ARBA" id="ARBA00012438"/>
    </source>
</evidence>
<feature type="domain" description="Histidine kinase" evidence="7">
    <location>
        <begin position="421"/>
        <end position="643"/>
    </location>
</feature>
<keyword evidence="6" id="KW-1133">Transmembrane helix</keyword>
<evidence type="ECO:0000313" key="10">
    <source>
        <dbReference type="Proteomes" id="UP001223336"/>
    </source>
</evidence>
<dbReference type="Proteomes" id="UP001223336">
    <property type="component" value="Unassembled WGS sequence"/>
</dbReference>
<name>A0ABU0Y2I7_9GAMM</name>
<dbReference type="InterPro" id="IPR011622">
    <property type="entry name" value="7TMR_DISM_rcpt_extracell_dom2"/>
</dbReference>
<dbReference type="Gene3D" id="3.30.565.10">
    <property type="entry name" value="Histidine kinase-like ATPase, C-terminal domain"/>
    <property type="match status" value="1"/>
</dbReference>
<feature type="domain" description="Response regulatory" evidence="8">
    <location>
        <begin position="665"/>
        <end position="782"/>
    </location>
</feature>
<dbReference type="CDD" id="cd16922">
    <property type="entry name" value="HATPase_EvgS-ArcB-TorS-like"/>
    <property type="match status" value="1"/>
</dbReference>
<feature type="modified residue" description="4-aspartylphosphate" evidence="5">
    <location>
        <position position="715"/>
    </location>
</feature>
<dbReference type="Pfam" id="PF07696">
    <property type="entry name" value="7TMR-DISMED2"/>
    <property type="match status" value="1"/>
</dbReference>
<feature type="transmembrane region" description="Helical" evidence="6">
    <location>
        <begin position="316"/>
        <end position="335"/>
    </location>
</feature>
<dbReference type="InterPro" id="IPR003594">
    <property type="entry name" value="HATPase_dom"/>
</dbReference>
<evidence type="ECO:0000256" key="3">
    <source>
        <dbReference type="ARBA" id="ARBA00022553"/>
    </source>
</evidence>
<keyword evidence="10" id="KW-1185">Reference proteome</keyword>
<keyword evidence="4" id="KW-0902">Two-component regulatory system</keyword>
<dbReference type="Pfam" id="PF00072">
    <property type="entry name" value="Response_reg"/>
    <property type="match status" value="1"/>
</dbReference>
<organism evidence="9 10">
    <name type="scientific">Thiothrix subterranea</name>
    <dbReference type="NCBI Taxonomy" id="2735563"/>
    <lineage>
        <taxon>Bacteria</taxon>
        <taxon>Pseudomonadati</taxon>
        <taxon>Pseudomonadota</taxon>
        <taxon>Gammaproteobacteria</taxon>
        <taxon>Thiotrichales</taxon>
        <taxon>Thiotrichaceae</taxon>
        <taxon>Thiothrix</taxon>
    </lineage>
</organism>
<evidence type="ECO:0000256" key="5">
    <source>
        <dbReference type="PROSITE-ProRule" id="PRU00169"/>
    </source>
</evidence>
<dbReference type="Pfam" id="PF07695">
    <property type="entry name" value="7TMR-DISM_7TM"/>
    <property type="match status" value="1"/>
</dbReference>
<dbReference type="InterPro" id="IPR004358">
    <property type="entry name" value="Sig_transdc_His_kin-like_C"/>
</dbReference>
<dbReference type="Pfam" id="PF02518">
    <property type="entry name" value="HATPase_c"/>
    <property type="match status" value="1"/>
</dbReference>
<dbReference type="SUPFAM" id="SSF55874">
    <property type="entry name" value="ATPase domain of HSP90 chaperone/DNA topoisomerase II/histidine kinase"/>
    <property type="match status" value="1"/>
</dbReference>
<accession>A0ABU0Y2I7</accession>
<dbReference type="CDD" id="cd17546">
    <property type="entry name" value="REC_hyHK_CKI1_RcsC-like"/>
    <property type="match status" value="1"/>
</dbReference>
<dbReference type="PANTHER" id="PTHR45339">
    <property type="entry name" value="HYBRID SIGNAL TRANSDUCTION HISTIDINE KINASE J"/>
    <property type="match status" value="1"/>
</dbReference>
<dbReference type="InterPro" id="IPR005467">
    <property type="entry name" value="His_kinase_dom"/>
</dbReference>
<evidence type="ECO:0000259" key="8">
    <source>
        <dbReference type="PROSITE" id="PS50110"/>
    </source>
</evidence>
<dbReference type="Gene3D" id="1.10.287.130">
    <property type="match status" value="1"/>
</dbReference>
<keyword evidence="6" id="KW-0472">Membrane</keyword>
<evidence type="ECO:0000259" key="7">
    <source>
        <dbReference type="PROSITE" id="PS50109"/>
    </source>
</evidence>
<keyword evidence="3 5" id="KW-0597">Phosphoprotein</keyword>
<comment type="caution">
    <text evidence="9">The sequence shown here is derived from an EMBL/GenBank/DDBJ whole genome shotgun (WGS) entry which is preliminary data.</text>
</comment>
<feature type="transmembrane region" description="Helical" evidence="6">
    <location>
        <begin position="198"/>
        <end position="219"/>
    </location>
</feature>